<sequence length="479" mass="54684">MPPKFKLARARDLKRFRTIHPTRTQSMPHCATQPGLTARLKELRVAQDELEVDYPYILRRSHNGAFRIPYYEIYGAGPPTASLLGVNPGDVYVDTNQQFTLYGYTKGGWQRWRLELELSKELELFPLVDDVVGPCSVQFSPVLWHPFAPSYSLGVDRYEHCARWIRIADLSRFSYDFTFKEVVPTAKLRNLEIRVLKEVKCRAESTLNYRIPAVSWPSKEVQSDQFFNQECASNTFSGFKQPMDTTDQMSPLCQRETWPTPSFGTITELKTQNQYCPAPGPMAVVKKSFRTKFLPASYPHPVQATRAPGPRSPTANESEFAHLSYEIAYHEFYGISDPETELCWSQDEAPQHGDIYLDCRAGEYKLYAYIPCGEPMQGKWRRWADSGHAFPNLRWSDDTEGSVILHPDLEGYALWVTLEHGIGWYRDVAVVLRLGREEAIRIGIISASRGPRVKTEGERYKDAGRILEYVVAGSIAMAD</sequence>
<gene>
    <name evidence="1" type="ORF">MIND_00656800</name>
</gene>
<accession>A0A8H6W6D3</accession>
<dbReference type="OrthoDB" id="3067611at2759"/>
<protein>
    <submittedName>
        <fullName evidence="1">Uncharacterized protein</fullName>
    </submittedName>
</protein>
<comment type="caution">
    <text evidence="1">The sequence shown here is derived from an EMBL/GenBank/DDBJ whole genome shotgun (WGS) entry which is preliminary data.</text>
</comment>
<keyword evidence="2" id="KW-1185">Reference proteome</keyword>
<organism evidence="1 2">
    <name type="scientific">Mycena indigotica</name>
    <dbReference type="NCBI Taxonomy" id="2126181"/>
    <lineage>
        <taxon>Eukaryota</taxon>
        <taxon>Fungi</taxon>
        <taxon>Dikarya</taxon>
        <taxon>Basidiomycota</taxon>
        <taxon>Agaricomycotina</taxon>
        <taxon>Agaricomycetes</taxon>
        <taxon>Agaricomycetidae</taxon>
        <taxon>Agaricales</taxon>
        <taxon>Marasmiineae</taxon>
        <taxon>Mycenaceae</taxon>
        <taxon>Mycena</taxon>
    </lineage>
</organism>
<name>A0A8H6W6D3_9AGAR</name>
<dbReference type="Proteomes" id="UP000636479">
    <property type="component" value="Unassembled WGS sequence"/>
</dbReference>
<reference evidence="1" key="1">
    <citation type="submission" date="2020-05" db="EMBL/GenBank/DDBJ databases">
        <title>Mycena genomes resolve the evolution of fungal bioluminescence.</title>
        <authorList>
            <person name="Tsai I.J."/>
        </authorList>
    </citation>
    <scope>NUCLEOTIDE SEQUENCE</scope>
    <source>
        <strain evidence="1">171206Taipei</strain>
    </source>
</reference>
<evidence type="ECO:0000313" key="1">
    <source>
        <dbReference type="EMBL" id="KAF7300939.1"/>
    </source>
</evidence>
<evidence type="ECO:0000313" key="2">
    <source>
        <dbReference type="Proteomes" id="UP000636479"/>
    </source>
</evidence>
<dbReference type="AlphaFoldDB" id="A0A8H6W6D3"/>
<dbReference type="EMBL" id="JACAZF010000006">
    <property type="protein sequence ID" value="KAF7300939.1"/>
    <property type="molecule type" value="Genomic_DNA"/>
</dbReference>
<dbReference type="RefSeq" id="XP_037218939.1">
    <property type="nucleotide sequence ID" value="XM_037363295.1"/>
</dbReference>
<proteinExistence type="predicted"/>
<dbReference type="GeneID" id="59345811"/>